<keyword evidence="2" id="KW-1185">Reference proteome</keyword>
<dbReference type="AlphaFoldDB" id="W4MDJ6"/>
<evidence type="ECO:0008006" key="3">
    <source>
        <dbReference type="Google" id="ProtNLM"/>
    </source>
</evidence>
<dbReference type="Proteomes" id="UP000019140">
    <property type="component" value="Unassembled WGS sequence"/>
</dbReference>
<dbReference type="HOGENOM" id="CLU_184457_0_0_7"/>
<sequence length="76" mass="8993">MESRKQEGLSSKRHLQTVKQFCETHPAFTPGGLRWLLFNRDINGLERAVVKVGRRVLIDEDKFFDWLDERNGHVKR</sequence>
<reference evidence="1 2" key="1">
    <citation type="journal article" date="2014" name="Nature">
        <title>An environmental bacterial taxon with a large and distinct metabolic repertoire.</title>
        <authorList>
            <person name="Wilson M.C."/>
            <person name="Mori T."/>
            <person name="Ruckert C."/>
            <person name="Uria A.R."/>
            <person name="Helf M.J."/>
            <person name="Takada K."/>
            <person name="Gernert C."/>
            <person name="Steffens U.A."/>
            <person name="Heycke N."/>
            <person name="Schmitt S."/>
            <person name="Rinke C."/>
            <person name="Helfrich E.J."/>
            <person name="Brachmann A.O."/>
            <person name="Gurgui C."/>
            <person name="Wakimoto T."/>
            <person name="Kracht M."/>
            <person name="Crusemann M."/>
            <person name="Hentschel U."/>
            <person name="Abe I."/>
            <person name="Matsunaga S."/>
            <person name="Kalinowski J."/>
            <person name="Takeyama H."/>
            <person name="Piel J."/>
        </authorList>
    </citation>
    <scope>NUCLEOTIDE SEQUENCE [LARGE SCALE GENOMIC DNA]</scope>
    <source>
        <strain evidence="2">TSY2</strain>
    </source>
</reference>
<evidence type="ECO:0000313" key="2">
    <source>
        <dbReference type="Proteomes" id="UP000019140"/>
    </source>
</evidence>
<organism evidence="1 2">
    <name type="scientific">Candidatus Entotheonella gemina</name>
    <dbReference type="NCBI Taxonomy" id="1429439"/>
    <lineage>
        <taxon>Bacteria</taxon>
        <taxon>Pseudomonadati</taxon>
        <taxon>Nitrospinota/Tectimicrobiota group</taxon>
        <taxon>Candidatus Tectimicrobiota</taxon>
        <taxon>Candidatus Entotheonellia</taxon>
        <taxon>Candidatus Entotheonellales</taxon>
        <taxon>Candidatus Entotheonellaceae</taxon>
        <taxon>Candidatus Entotheonella</taxon>
    </lineage>
</organism>
<gene>
    <name evidence="1" type="ORF">ETSY2_06375</name>
</gene>
<dbReference type="EMBL" id="AZHX01000258">
    <property type="protein sequence ID" value="ETX08268.1"/>
    <property type="molecule type" value="Genomic_DNA"/>
</dbReference>
<protein>
    <recommendedName>
        <fullName evidence="3">DNA-binding protein</fullName>
    </recommendedName>
</protein>
<proteinExistence type="predicted"/>
<name>W4MDJ6_9BACT</name>
<accession>W4MDJ6</accession>
<comment type="caution">
    <text evidence="1">The sequence shown here is derived from an EMBL/GenBank/DDBJ whole genome shotgun (WGS) entry which is preliminary data.</text>
</comment>
<evidence type="ECO:0000313" key="1">
    <source>
        <dbReference type="EMBL" id="ETX08268.1"/>
    </source>
</evidence>